<accession>A0A9P0F0S5</accession>
<feature type="domain" description="Peptidase C1A papain C-terminal" evidence="7">
    <location>
        <begin position="264"/>
        <end position="486"/>
    </location>
</feature>
<sequence>MTHFLANSLSRKIGVTNKEISNTWKNIEKRHFMKVFLSTDTLIKRGSKLLSFTYRYLFEMGIQKLYHMLVSGIIYFWKLFYPEVLHLSSACDYTRFIYKCSSSPREGRTVPHSLVAKMNGASCFLFVVLLALFVPINHCNGNPMDFGVDFDEIETGLEKPVLEQDEDLSSLSIRDQFEEFVKKYNKVYLSSQEKESRMEIFAKNLKRYEEMNAADMGTATYGVDQFSDMTADEFRQKMLTLNVDAYRKSATRVYDGPELHKKKQPKNFSWVDKGKVTPVKNQGYCGSCWAFSAVGNMESLYAIKHNKMETFSEQQIVDCDTTSDGCNGGWMSNAVVYVKNAPGLERDADYPYRAYHQTCAFNKSLAVLHVKENVMLPQNERKMSAYLFNNGPISVALDASAMSGYKGGIAHPPETACSKREENVNHGILLVGYGVYTVSLGGGKKKRLPYWIAKNSWGTSFGKKGYYYLYRGDGSCGIHTYPSSAVLK</sequence>
<dbReference type="Proteomes" id="UP001152759">
    <property type="component" value="Chromosome 3"/>
</dbReference>
<keyword evidence="10" id="KW-1185">Reference proteome</keyword>
<dbReference type="InterPro" id="IPR013201">
    <property type="entry name" value="Prot_inhib_I29"/>
</dbReference>
<evidence type="ECO:0000256" key="2">
    <source>
        <dbReference type="ARBA" id="ARBA00022670"/>
    </source>
</evidence>
<evidence type="ECO:0000259" key="7">
    <source>
        <dbReference type="SMART" id="SM00645"/>
    </source>
</evidence>
<dbReference type="SMART" id="SM00645">
    <property type="entry name" value="Pept_C1"/>
    <property type="match status" value="1"/>
</dbReference>
<keyword evidence="3" id="KW-0378">Hydrolase</keyword>
<evidence type="ECO:0000256" key="4">
    <source>
        <dbReference type="ARBA" id="ARBA00022807"/>
    </source>
</evidence>
<evidence type="ECO:0000256" key="1">
    <source>
        <dbReference type="ARBA" id="ARBA00008455"/>
    </source>
</evidence>
<dbReference type="PANTHER" id="PTHR12411">
    <property type="entry name" value="CYSTEINE PROTEASE FAMILY C1-RELATED"/>
    <property type="match status" value="1"/>
</dbReference>
<dbReference type="InterPro" id="IPR039417">
    <property type="entry name" value="Peptidase_C1A_papain-like"/>
</dbReference>
<protein>
    <submittedName>
        <fullName evidence="9">Uncharacterized protein</fullName>
    </submittedName>
</protein>
<dbReference type="SMART" id="SM00848">
    <property type="entry name" value="Inhibitor_I29"/>
    <property type="match status" value="1"/>
</dbReference>
<evidence type="ECO:0000259" key="8">
    <source>
        <dbReference type="SMART" id="SM00848"/>
    </source>
</evidence>
<gene>
    <name evidence="9" type="ORF">BEMITA_LOCUS6114</name>
</gene>
<dbReference type="CDD" id="cd02248">
    <property type="entry name" value="Peptidase_C1A"/>
    <property type="match status" value="1"/>
</dbReference>
<reference evidence="9" key="1">
    <citation type="submission" date="2021-12" db="EMBL/GenBank/DDBJ databases">
        <authorList>
            <person name="King R."/>
        </authorList>
    </citation>
    <scope>NUCLEOTIDE SEQUENCE</scope>
</reference>
<dbReference type="PROSITE" id="PS00139">
    <property type="entry name" value="THIOL_PROTEASE_CYS"/>
    <property type="match status" value="1"/>
</dbReference>
<dbReference type="Gene3D" id="3.90.70.10">
    <property type="entry name" value="Cysteine proteinases"/>
    <property type="match status" value="1"/>
</dbReference>
<evidence type="ECO:0000256" key="5">
    <source>
        <dbReference type="ARBA" id="ARBA00023145"/>
    </source>
</evidence>
<dbReference type="GO" id="GO:0008234">
    <property type="term" value="F:cysteine-type peptidase activity"/>
    <property type="evidence" value="ECO:0007669"/>
    <property type="project" value="UniProtKB-KW"/>
</dbReference>
<evidence type="ECO:0000256" key="6">
    <source>
        <dbReference type="ARBA" id="ARBA00023157"/>
    </source>
</evidence>
<dbReference type="Pfam" id="PF00112">
    <property type="entry name" value="Peptidase_C1"/>
    <property type="match status" value="1"/>
</dbReference>
<dbReference type="InterPro" id="IPR013128">
    <property type="entry name" value="Peptidase_C1A"/>
</dbReference>
<dbReference type="GO" id="GO:0006508">
    <property type="term" value="P:proteolysis"/>
    <property type="evidence" value="ECO:0007669"/>
    <property type="project" value="UniProtKB-KW"/>
</dbReference>
<dbReference type="InterPro" id="IPR000169">
    <property type="entry name" value="Pept_cys_AS"/>
</dbReference>
<dbReference type="AlphaFoldDB" id="A0A9P0F0S5"/>
<keyword evidence="6" id="KW-1015">Disulfide bond</keyword>
<dbReference type="PRINTS" id="PR00705">
    <property type="entry name" value="PAPAIN"/>
</dbReference>
<dbReference type="SUPFAM" id="SSF54001">
    <property type="entry name" value="Cysteine proteinases"/>
    <property type="match status" value="1"/>
</dbReference>
<keyword evidence="5" id="KW-0865">Zymogen</keyword>
<dbReference type="PROSITE" id="PS00640">
    <property type="entry name" value="THIOL_PROTEASE_ASN"/>
    <property type="match status" value="1"/>
</dbReference>
<evidence type="ECO:0000313" key="9">
    <source>
        <dbReference type="EMBL" id="CAH0387057.1"/>
    </source>
</evidence>
<dbReference type="PROSITE" id="PS00639">
    <property type="entry name" value="THIOL_PROTEASE_HIS"/>
    <property type="match status" value="1"/>
</dbReference>
<dbReference type="InterPro" id="IPR025661">
    <property type="entry name" value="Pept_asp_AS"/>
</dbReference>
<dbReference type="InterPro" id="IPR038765">
    <property type="entry name" value="Papain-like_cys_pep_sf"/>
</dbReference>
<dbReference type="Pfam" id="PF08246">
    <property type="entry name" value="Inhibitor_I29"/>
    <property type="match status" value="1"/>
</dbReference>
<proteinExistence type="inferred from homology"/>
<evidence type="ECO:0000313" key="10">
    <source>
        <dbReference type="Proteomes" id="UP001152759"/>
    </source>
</evidence>
<dbReference type="InterPro" id="IPR025660">
    <property type="entry name" value="Pept_his_AS"/>
</dbReference>
<dbReference type="InterPro" id="IPR000668">
    <property type="entry name" value="Peptidase_C1A_C"/>
</dbReference>
<dbReference type="FunFam" id="3.90.70.10:FF:000103">
    <property type="entry name" value="Hypothetical LOC496748"/>
    <property type="match status" value="1"/>
</dbReference>
<evidence type="ECO:0000256" key="3">
    <source>
        <dbReference type="ARBA" id="ARBA00022801"/>
    </source>
</evidence>
<name>A0A9P0F0S5_BEMTA</name>
<keyword evidence="2" id="KW-0645">Protease</keyword>
<feature type="domain" description="Cathepsin propeptide inhibitor" evidence="8">
    <location>
        <begin position="177"/>
        <end position="234"/>
    </location>
</feature>
<comment type="similarity">
    <text evidence="1">Belongs to the peptidase C1 family.</text>
</comment>
<organism evidence="9 10">
    <name type="scientific">Bemisia tabaci</name>
    <name type="common">Sweetpotato whitefly</name>
    <name type="synonym">Aleurodes tabaci</name>
    <dbReference type="NCBI Taxonomy" id="7038"/>
    <lineage>
        <taxon>Eukaryota</taxon>
        <taxon>Metazoa</taxon>
        <taxon>Ecdysozoa</taxon>
        <taxon>Arthropoda</taxon>
        <taxon>Hexapoda</taxon>
        <taxon>Insecta</taxon>
        <taxon>Pterygota</taxon>
        <taxon>Neoptera</taxon>
        <taxon>Paraneoptera</taxon>
        <taxon>Hemiptera</taxon>
        <taxon>Sternorrhyncha</taxon>
        <taxon>Aleyrodoidea</taxon>
        <taxon>Aleyrodidae</taxon>
        <taxon>Aleyrodinae</taxon>
        <taxon>Bemisia</taxon>
    </lineage>
</organism>
<keyword evidence="4" id="KW-0788">Thiol protease</keyword>
<dbReference type="EMBL" id="OU963864">
    <property type="protein sequence ID" value="CAH0387057.1"/>
    <property type="molecule type" value="Genomic_DNA"/>
</dbReference>